<evidence type="ECO:0000313" key="2">
    <source>
        <dbReference type="EMBL" id="KFG47058.1"/>
    </source>
</evidence>
<gene>
    <name evidence="2" type="ORF">TGDOM2_245995</name>
</gene>
<dbReference type="AlphaFoldDB" id="A0A086KRP0"/>
<dbReference type="EMBL" id="AHZU02000229">
    <property type="protein sequence ID" value="KFG47058.1"/>
    <property type="molecule type" value="Genomic_DNA"/>
</dbReference>
<dbReference type="VEuPathDB" id="ToxoDB:TGDOM2_245995"/>
<feature type="compositionally biased region" description="Polar residues" evidence="1">
    <location>
        <begin position="37"/>
        <end position="46"/>
    </location>
</feature>
<protein>
    <submittedName>
        <fullName evidence="2">Uncharacterized protein</fullName>
    </submittedName>
</protein>
<evidence type="ECO:0000256" key="1">
    <source>
        <dbReference type="SAM" id="MobiDB-lite"/>
    </source>
</evidence>
<proteinExistence type="predicted"/>
<reference evidence="2 3" key="1">
    <citation type="submission" date="2014-02" db="EMBL/GenBank/DDBJ databases">
        <authorList>
            <person name="Sibley D."/>
            <person name="Venepally P."/>
            <person name="Karamycheva S."/>
            <person name="Hadjithomas M."/>
            <person name="Khan A."/>
            <person name="Brunk B."/>
            <person name="Roos D."/>
            <person name="Caler E."/>
            <person name="Lorenzi H."/>
        </authorList>
    </citation>
    <scope>NUCLEOTIDE SEQUENCE [LARGE SCALE GENOMIC DNA]</scope>
    <source>
        <strain evidence="2 3">GAB2-2007-GAL-DOM2</strain>
    </source>
</reference>
<organism evidence="2 3">
    <name type="scientific">Toxoplasma gondii GAB2-2007-GAL-DOM2</name>
    <dbReference type="NCBI Taxonomy" id="1130820"/>
    <lineage>
        <taxon>Eukaryota</taxon>
        <taxon>Sar</taxon>
        <taxon>Alveolata</taxon>
        <taxon>Apicomplexa</taxon>
        <taxon>Conoidasida</taxon>
        <taxon>Coccidia</taxon>
        <taxon>Eucoccidiorida</taxon>
        <taxon>Eimeriorina</taxon>
        <taxon>Sarcocystidae</taxon>
        <taxon>Toxoplasma</taxon>
    </lineage>
</organism>
<sequence length="85" mass="9593">MAELLRIPKPPQGVSAGGVDDLFDLKGQPERQKRAGESSQTRNATTPIAPCAERGKPLAMPLRLRCMYTWRRTWPRESSLSRRLC</sequence>
<accession>A0A086KRP0</accession>
<feature type="compositionally biased region" description="Basic and acidic residues" evidence="1">
    <location>
        <begin position="23"/>
        <end position="36"/>
    </location>
</feature>
<dbReference type="Proteomes" id="UP000028837">
    <property type="component" value="Unassembled WGS sequence"/>
</dbReference>
<feature type="region of interest" description="Disordered" evidence="1">
    <location>
        <begin position="1"/>
        <end position="52"/>
    </location>
</feature>
<comment type="caution">
    <text evidence="2">The sequence shown here is derived from an EMBL/GenBank/DDBJ whole genome shotgun (WGS) entry which is preliminary data.</text>
</comment>
<name>A0A086KRP0_TOXGO</name>
<evidence type="ECO:0000313" key="3">
    <source>
        <dbReference type="Proteomes" id="UP000028837"/>
    </source>
</evidence>